<sequence>MSVQVHSCSSSRHQCSVRRSLYGDAAELHTRYLRLSPTRHSSTHRIATSGLANSDDDGHKAMHENIRTEGNIHYRSFVSALLPRSPTSPDASPLLPQLDWAYEPRLKNMYCPATGHPTRIIENPRESNMPVEFRYGFYSLIIVPHHFDPASLRTCEVCVGRFPGINLIPVVGVYS</sequence>
<dbReference type="AlphaFoldDB" id="A0A3N4K055"/>
<organism evidence="1 2">
    <name type="scientific">Choiromyces venosus 120613-1</name>
    <dbReference type="NCBI Taxonomy" id="1336337"/>
    <lineage>
        <taxon>Eukaryota</taxon>
        <taxon>Fungi</taxon>
        <taxon>Dikarya</taxon>
        <taxon>Ascomycota</taxon>
        <taxon>Pezizomycotina</taxon>
        <taxon>Pezizomycetes</taxon>
        <taxon>Pezizales</taxon>
        <taxon>Tuberaceae</taxon>
        <taxon>Choiromyces</taxon>
    </lineage>
</organism>
<dbReference type="Proteomes" id="UP000276215">
    <property type="component" value="Unassembled WGS sequence"/>
</dbReference>
<dbReference type="EMBL" id="ML120360">
    <property type="protein sequence ID" value="RPB04030.1"/>
    <property type="molecule type" value="Genomic_DNA"/>
</dbReference>
<accession>A0A3N4K055</accession>
<evidence type="ECO:0000313" key="2">
    <source>
        <dbReference type="Proteomes" id="UP000276215"/>
    </source>
</evidence>
<reference evidence="1 2" key="1">
    <citation type="journal article" date="2018" name="Nat. Ecol. Evol.">
        <title>Pezizomycetes genomes reveal the molecular basis of ectomycorrhizal truffle lifestyle.</title>
        <authorList>
            <person name="Murat C."/>
            <person name="Payen T."/>
            <person name="Noel B."/>
            <person name="Kuo A."/>
            <person name="Morin E."/>
            <person name="Chen J."/>
            <person name="Kohler A."/>
            <person name="Krizsan K."/>
            <person name="Balestrini R."/>
            <person name="Da Silva C."/>
            <person name="Montanini B."/>
            <person name="Hainaut M."/>
            <person name="Levati E."/>
            <person name="Barry K.W."/>
            <person name="Belfiori B."/>
            <person name="Cichocki N."/>
            <person name="Clum A."/>
            <person name="Dockter R.B."/>
            <person name="Fauchery L."/>
            <person name="Guy J."/>
            <person name="Iotti M."/>
            <person name="Le Tacon F."/>
            <person name="Lindquist E.A."/>
            <person name="Lipzen A."/>
            <person name="Malagnac F."/>
            <person name="Mello A."/>
            <person name="Molinier V."/>
            <person name="Miyauchi S."/>
            <person name="Poulain J."/>
            <person name="Riccioni C."/>
            <person name="Rubini A."/>
            <person name="Sitrit Y."/>
            <person name="Splivallo R."/>
            <person name="Traeger S."/>
            <person name="Wang M."/>
            <person name="Zifcakova L."/>
            <person name="Wipf D."/>
            <person name="Zambonelli A."/>
            <person name="Paolocci F."/>
            <person name="Nowrousian M."/>
            <person name="Ottonello S."/>
            <person name="Baldrian P."/>
            <person name="Spatafora J.W."/>
            <person name="Henrissat B."/>
            <person name="Nagy L.G."/>
            <person name="Aury J.M."/>
            <person name="Wincker P."/>
            <person name="Grigoriev I.V."/>
            <person name="Bonfante P."/>
            <person name="Martin F.M."/>
        </authorList>
    </citation>
    <scope>NUCLEOTIDE SEQUENCE [LARGE SCALE GENOMIC DNA]</scope>
    <source>
        <strain evidence="1 2">120613-1</strain>
    </source>
</reference>
<gene>
    <name evidence="1" type="ORF">L873DRAFT_45889</name>
</gene>
<evidence type="ECO:0000313" key="1">
    <source>
        <dbReference type="EMBL" id="RPB04030.1"/>
    </source>
</evidence>
<proteinExistence type="predicted"/>
<keyword evidence="2" id="KW-1185">Reference proteome</keyword>
<name>A0A3N4K055_9PEZI</name>
<protein>
    <submittedName>
        <fullName evidence="1">Uncharacterized protein</fullName>
    </submittedName>
</protein>